<dbReference type="Pfam" id="PF13233">
    <property type="entry name" value="Complex1_LYR_2"/>
    <property type="match status" value="1"/>
</dbReference>
<evidence type="ECO:0000313" key="2">
    <source>
        <dbReference type="EMBL" id="KAL3121945.1"/>
    </source>
</evidence>
<comment type="similarity">
    <text evidence="1">Belongs to the complex I LYR family.</text>
</comment>
<dbReference type="PANTHER" id="PTHR21024">
    <property type="entry name" value="GROWTH HORMONE-INDUCIBLE SOLUBLE PROTEIN-RELATED"/>
    <property type="match status" value="1"/>
</dbReference>
<protein>
    <submittedName>
        <fullName evidence="2">Uncharacterized protein</fullName>
    </submittedName>
</protein>
<comment type="caution">
    <text evidence="2">The sequence shown here is derived from an EMBL/GenBank/DDBJ whole genome shotgun (WGS) entry which is preliminary data.</text>
</comment>
<keyword evidence="3" id="KW-1185">Reference proteome</keyword>
<accession>A0ABD2M5B8</accession>
<gene>
    <name evidence="2" type="ORF">niasHT_001944</name>
</gene>
<dbReference type="Proteomes" id="UP001620626">
    <property type="component" value="Unassembled WGS sequence"/>
</dbReference>
<dbReference type="InterPro" id="IPR045296">
    <property type="entry name" value="Complex1_LYR_ETFRF1_LYRM5"/>
</dbReference>
<dbReference type="PANTHER" id="PTHR21024:SF0">
    <property type="entry name" value="ELECTRON TRANSFER FLAVOPROTEIN REGULATORY FACTOR 1"/>
    <property type="match status" value="1"/>
</dbReference>
<reference evidence="2 3" key="1">
    <citation type="submission" date="2024-10" db="EMBL/GenBank/DDBJ databases">
        <authorList>
            <person name="Kim D."/>
        </authorList>
    </citation>
    <scope>NUCLEOTIDE SEQUENCE [LARGE SCALE GENOMIC DNA]</scope>
    <source>
        <strain evidence="2">BH-2024</strain>
    </source>
</reference>
<proteinExistence type="inferred from homology"/>
<dbReference type="CDD" id="cd20265">
    <property type="entry name" value="Complex1_LYR_ETFRF1_LYRM5"/>
    <property type="match status" value="1"/>
</dbReference>
<evidence type="ECO:0000256" key="1">
    <source>
        <dbReference type="ARBA" id="ARBA00009508"/>
    </source>
</evidence>
<name>A0ABD2M5B8_9BILA</name>
<dbReference type="InterPro" id="IPR052000">
    <property type="entry name" value="ETFRF1"/>
</dbReference>
<sequence length="87" mass="10478">MSVVAGHSLRAEVIQLYKTLYHLGKDYPQGSRWFHERLKNAFARNANVQEEAKVRELIKRGEYVVKELEALYRLRKYRAMKNRYYND</sequence>
<evidence type="ECO:0000313" key="3">
    <source>
        <dbReference type="Proteomes" id="UP001620626"/>
    </source>
</evidence>
<dbReference type="EMBL" id="JBICBT010000166">
    <property type="protein sequence ID" value="KAL3121945.1"/>
    <property type="molecule type" value="Genomic_DNA"/>
</dbReference>
<organism evidence="2 3">
    <name type="scientific">Heterodera trifolii</name>
    <dbReference type="NCBI Taxonomy" id="157864"/>
    <lineage>
        <taxon>Eukaryota</taxon>
        <taxon>Metazoa</taxon>
        <taxon>Ecdysozoa</taxon>
        <taxon>Nematoda</taxon>
        <taxon>Chromadorea</taxon>
        <taxon>Rhabditida</taxon>
        <taxon>Tylenchina</taxon>
        <taxon>Tylenchomorpha</taxon>
        <taxon>Tylenchoidea</taxon>
        <taxon>Heteroderidae</taxon>
        <taxon>Heteroderinae</taxon>
        <taxon>Heterodera</taxon>
    </lineage>
</organism>
<dbReference type="AlphaFoldDB" id="A0ABD2M5B8"/>